<dbReference type="AlphaFoldDB" id="A0A0G2I550"/>
<reference evidence="3" key="1">
    <citation type="journal article" date="2015" name="PLoS Genet.">
        <title>The dynamic genome and transcriptome of the human fungal pathogen Blastomyces and close relative Emmonsia.</title>
        <authorList>
            <person name="Munoz J.F."/>
            <person name="Gauthier G.M."/>
            <person name="Desjardins C.A."/>
            <person name="Gallo J.E."/>
            <person name="Holder J."/>
            <person name="Sullivan T.D."/>
            <person name="Marty A.J."/>
            <person name="Carmen J.C."/>
            <person name="Chen Z."/>
            <person name="Ding L."/>
            <person name="Gujja S."/>
            <person name="Magrini V."/>
            <person name="Misas E."/>
            <person name="Mitreva M."/>
            <person name="Priest M."/>
            <person name="Saif S."/>
            <person name="Whiston E.A."/>
            <person name="Young S."/>
            <person name="Zeng Q."/>
            <person name="Goldman W.E."/>
            <person name="Mardis E.R."/>
            <person name="Taylor J.W."/>
            <person name="McEwen J.G."/>
            <person name="Clay O.K."/>
            <person name="Klein B.S."/>
            <person name="Cuomo C.A."/>
        </authorList>
    </citation>
    <scope>NUCLEOTIDE SEQUENCE [LARGE SCALE GENOMIC DNA]</scope>
    <source>
        <strain evidence="3">UAMH 3008</strain>
    </source>
</reference>
<protein>
    <submittedName>
        <fullName evidence="2">Uncharacterized protein</fullName>
    </submittedName>
</protein>
<feature type="transmembrane region" description="Helical" evidence="1">
    <location>
        <begin position="43"/>
        <end position="63"/>
    </location>
</feature>
<proteinExistence type="predicted"/>
<dbReference type="Proteomes" id="UP000034164">
    <property type="component" value="Unassembled WGS sequence"/>
</dbReference>
<evidence type="ECO:0000313" key="3">
    <source>
        <dbReference type="Proteomes" id="UP000034164"/>
    </source>
</evidence>
<accession>A0A0G2I550</accession>
<gene>
    <name evidence="2" type="ORF">EMCG_08799</name>
</gene>
<dbReference type="OrthoDB" id="3365267at2759"/>
<organism evidence="2 3">
    <name type="scientific">[Emmonsia] crescens</name>
    <dbReference type="NCBI Taxonomy" id="73230"/>
    <lineage>
        <taxon>Eukaryota</taxon>
        <taxon>Fungi</taxon>
        <taxon>Dikarya</taxon>
        <taxon>Ascomycota</taxon>
        <taxon>Pezizomycotina</taxon>
        <taxon>Eurotiomycetes</taxon>
        <taxon>Eurotiomycetidae</taxon>
        <taxon>Onygenales</taxon>
        <taxon>Ajellomycetaceae</taxon>
        <taxon>Emergomyces</taxon>
    </lineage>
</organism>
<keyword evidence="1" id="KW-0472">Membrane</keyword>
<name>A0A0G2I550_9EURO</name>
<comment type="caution">
    <text evidence="2">The sequence shown here is derived from an EMBL/GenBank/DDBJ whole genome shotgun (WGS) entry which is preliminary data.</text>
</comment>
<dbReference type="EMBL" id="LCZI01000662">
    <property type="protein sequence ID" value="KKZ65370.1"/>
    <property type="molecule type" value="Genomic_DNA"/>
</dbReference>
<evidence type="ECO:0000313" key="2">
    <source>
        <dbReference type="EMBL" id="KKZ65370.1"/>
    </source>
</evidence>
<keyword evidence="1" id="KW-0812">Transmembrane</keyword>
<sequence length="183" mass="20056">MPDSLAAFRGTTRQELADLAREHLKHDLQPSDRDTLNSAASKLATHTTLGSLVGIGLGMYLAFRIRRMRMDLFNSFRVADKPTHVQFANGRLEPVPDLSPLLRPTTLGDIAMFGLFSAGGLFIGGETGLVTGVYSARSTIGRDPESKSRIEHAFAKLRADILRRQADRLDGGQSMTEKVAEIF</sequence>
<evidence type="ECO:0000256" key="1">
    <source>
        <dbReference type="SAM" id="Phobius"/>
    </source>
</evidence>
<dbReference type="VEuPathDB" id="FungiDB:EMCG_08799"/>
<keyword evidence="1" id="KW-1133">Transmembrane helix</keyword>